<comment type="similarity">
    <text evidence="1">Belongs to the H-rev107 family.</text>
</comment>
<protein>
    <recommendedName>
        <fullName evidence="6">LRAT domain-containing protein</fullName>
    </recommendedName>
</protein>
<accession>A0ABD2G2D8</accession>
<name>A0ABD2G2D8_PAGBO</name>
<gene>
    <name evidence="7" type="ORF">OYC64_021914</name>
</gene>
<dbReference type="Proteomes" id="UP001619887">
    <property type="component" value="Unassembled WGS sequence"/>
</dbReference>
<sequence>MAPTEYVKPGDLIEISKGLYEHWAVYVGDGFVVHMAPTSDVPGASSSSSMSVSNEKAVVKKEKLTDVVGNDKWKINNSKDKDDTPRPAEDIVRDACARVGETRHYSVFQHNCEHFAKELRYRKAKSKQVCAGGIGMWISGGLLIVSAGLFPPLAVIAAPLYVSGVVLTVKNK</sequence>
<evidence type="ECO:0000256" key="3">
    <source>
        <dbReference type="ARBA" id="ARBA00022801"/>
    </source>
</evidence>
<dbReference type="AlphaFoldDB" id="A0ABD2G2D8"/>
<comment type="caution">
    <text evidence="7">The sequence shown here is derived from an EMBL/GenBank/DDBJ whole genome shotgun (WGS) entry which is preliminary data.</text>
</comment>
<dbReference type="Gene3D" id="3.90.1720.10">
    <property type="entry name" value="endopeptidase domain like (from Nostoc punctiforme)"/>
    <property type="match status" value="1"/>
</dbReference>
<dbReference type="PANTHER" id="PTHR13943:SF31">
    <property type="entry name" value="PHOSPHOLIPASE A AND ACYLTRANSFERASE 3"/>
    <property type="match status" value="1"/>
</dbReference>
<evidence type="ECO:0000313" key="8">
    <source>
        <dbReference type="Proteomes" id="UP001619887"/>
    </source>
</evidence>
<keyword evidence="2" id="KW-0808">Transferase</keyword>
<reference evidence="7 8" key="2">
    <citation type="journal article" date="2024" name="G3 (Bethesda)">
        <title>The genome of the cryopelagic Antarctic bald notothen, Trematomus borchgrevinki.</title>
        <authorList>
            <person name="Rayamajhi N."/>
            <person name="Rivera-Colon A.G."/>
            <person name="Minhas B.F."/>
            <person name="Cheng C.C."/>
            <person name="Catchen J.M."/>
        </authorList>
    </citation>
    <scope>NUCLEOTIDE SEQUENCE [LARGE SCALE GENOMIC DNA]</scope>
    <source>
        <strain evidence="7">AGRC-2024</strain>
    </source>
</reference>
<feature type="domain" description="LRAT" evidence="6">
    <location>
        <begin position="12"/>
        <end position="128"/>
    </location>
</feature>
<evidence type="ECO:0000256" key="1">
    <source>
        <dbReference type="ARBA" id="ARBA00007824"/>
    </source>
</evidence>
<dbReference type="Pfam" id="PF04970">
    <property type="entry name" value="LRAT"/>
    <property type="match status" value="1"/>
</dbReference>
<evidence type="ECO:0000259" key="6">
    <source>
        <dbReference type="PROSITE" id="PS51934"/>
    </source>
</evidence>
<evidence type="ECO:0000313" key="7">
    <source>
        <dbReference type="EMBL" id="KAL3047840.1"/>
    </source>
</evidence>
<keyword evidence="5" id="KW-0812">Transmembrane</keyword>
<dbReference type="InterPro" id="IPR051496">
    <property type="entry name" value="H-rev107_PLA/AT"/>
</dbReference>
<evidence type="ECO:0000256" key="5">
    <source>
        <dbReference type="SAM" id="Phobius"/>
    </source>
</evidence>
<proteinExistence type="inferred from homology"/>
<dbReference type="EMBL" id="JBIYXZ010002084">
    <property type="protein sequence ID" value="KAL3047840.1"/>
    <property type="molecule type" value="Genomic_DNA"/>
</dbReference>
<dbReference type="GO" id="GO:0016740">
    <property type="term" value="F:transferase activity"/>
    <property type="evidence" value="ECO:0007669"/>
    <property type="project" value="UniProtKB-KW"/>
</dbReference>
<dbReference type="PROSITE" id="PS51934">
    <property type="entry name" value="LRAT"/>
    <property type="match status" value="1"/>
</dbReference>
<evidence type="ECO:0000256" key="4">
    <source>
        <dbReference type="ARBA" id="ARBA00023098"/>
    </source>
</evidence>
<keyword evidence="5" id="KW-1133">Transmembrane helix</keyword>
<keyword evidence="5" id="KW-0472">Membrane</keyword>
<reference evidence="7 8" key="1">
    <citation type="journal article" date="2022" name="G3 (Bethesda)">
        <title>Evaluating Illumina-, Nanopore-, and PacBio-based genome assembly strategies with the bald notothen, Trematomus borchgrevinki.</title>
        <authorList>
            <person name="Rayamajhi N."/>
            <person name="Cheng C.C."/>
            <person name="Catchen J.M."/>
        </authorList>
    </citation>
    <scope>NUCLEOTIDE SEQUENCE [LARGE SCALE GENOMIC DNA]</scope>
    <source>
        <strain evidence="7">AGRC-2024</strain>
    </source>
</reference>
<keyword evidence="4" id="KW-0443">Lipid metabolism</keyword>
<organism evidence="7 8">
    <name type="scientific">Pagothenia borchgrevinki</name>
    <name type="common">Bald rockcod</name>
    <name type="synonym">Trematomus borchgrevinki</name>
    <dbReference type="NCBI Taxonomy" id="8213"/>
    <lineage>
        <taxon>Eukaryota</taxon>
        <taxon>Metazoa</taxon>
        <taxon>Chordata</taxon>
        <taxon>Craniata</taxon>
        <taxon>Vertebrata</taxon>
        <taxon>Euteleostomi</taxon>
        <taxon>Actinopterygii</taxon>
        <taxon>Neopterygii</taxon>
        <taxon>Teleostei</taxon>
        <taxon>Neoteleostei</taxon>
        <taxon>Acanthomorphata</taxon>
        <taxon>Eupercaria</taxon>
        <taxon>Perciformes</taxon>
        <taxon>Notothenioidei</taxon>
        <taxon>Nototheniidae</taxon>
        <taxon>Pagothenia</taxon>
    </lineage>
</organism>
<keyword evidence="8" id="KW-1185">Reference proteome</keyword>
<evidence type="ECO:0000256" key="2">
    <source>
        <dbReference type="ARBA" id="ARBA00022679"/>
    </source>
</evidence>
<feature type="transmembrane region" description="Helical" evidence="5">
    <location>
        <begin position="129"/>
        <end position="147"/>
    </location>
</feature>
<dbReference type="InterPro" id="IPR007053">
    <property type="entry name" value="LRAT_dom"/>
</dbReference>
<dbReference type="GO" id="GO:0006629">
    <property type="term" value="P:lipid metabolic process"/>
    <property type="evidence" value="ECO:0007669"/>
    <property type="project" value="UniProtKB-KW"/>
</dbReference>
<dbReference type="PANTHER" id="PTHR13943">
    <property type="entry name" value="HRAS-LIKE SUPPRESSOR - RELATED"/>
    <property type="match status" value="1"/>
</dbReference>
<dbReference type="GO" id="GO:0016787">
    <property type="term" value="F:hydrolase activity"/>
    <property type="evidence" value="ECO:0007669"/>
    <property type="project" value="UniProtKB-KW"/>
</dbReference>
<keyword evidence="3" id="KW-0378">Hydrolase</keyword>